<dbReference type="EMBL" id="BMAO01009215">
    <property type="protein sequence ID" value="GFR29429.1"/>
    <property type="molecule type" value="Genomic_DNA"/>
</dbReference>
<organism evidence="1 2">
    <name type="scientific">Trichonephila clavata</name>
    <name type="common">Joro spider</name>
    <name type="synonym">Nephila clavata</name>
    <dbReference type="NCBI Taxonomy" id="2740835"/>
    <lineage>
        <taxon>Eukaryota</taxon>
        <taxon>Metazoa</taxon>
        <taxon>Ecdysozoa</taxon>
        <taxon>Arthropoda</taxon>
        <taxon>Chelicerata</taxon>
        <taxon>Arachnida</taxon>
        <taxon>Araneae</taxon>
        <taxon>Araneomorphae</taxon>
        <taxon>Entelegynae</taxon>
        <taxon>Araneoidea</taxon>
        <taxon>Nephilidae</taxon>
        <taxon>Trichonephila</taxon>
    </lineage>
</organism>
<dbReference type="Proteomes" id="UP000887116">
    <property type="component" value="Unassembled WGS sequence"/>
</dbReference>
<gene>
    <name evidence="1" type="ORF">TNCT_592731</name>
</gene>
<reference evidence="1" key="1">
    <citation type="submission" date="2020-07" db="EMBL/GenBank/DDBJ databases">
        <title>Multicomponent nature underlies the extraordinary mechanical properties of spider dragline silk.</title>
        <authorList>
            <person name="Kono N."/>
            <person name="Nakamura H."/>
            <person name="Mori M."/>
            <person name="Yoshida Y."/>
            <person name="Ohtoshi R."/>
            <person name="Malay A.D."/>
            <person name="Moran D.A.P."/>
            <person name="Tomita M."/>
            <person name="Numata K."/>
            <person name="Arakawa K."/>
        </authorList>
    </citation>
    <scope>NUCLEOTIDE SEQUENCE</scope>
</reference>
<name>A0A8X6HT20_TRICU</name>
<dbReference type="AlphaFoldDB" id="A0A8X6HT20"/>
<comment type="caution">
    <text evidence="1">The sequence shown here is derived from an EMBL/GenBank/DDBJ whole genome shotgun (WGS) entry which is preliminary data.</text>
</comment>
<dbReference type="OrthoDB" id="10498973at2759"/>
<keyword evidence="2" id="KW-1185">Reference proteome</keyword>
<protein>
    <submittedName>
        <fullName evidence="1">Uncharacterized protein</fullName>
    </submittedName>
</protein>
<sequence>MEHRACIQNRLPCVGREALAATASVRGASPTVVCRKPGTERRGAQGETRTAQARGLELWGRSQNKPKGRVFVNNQTQTRDFFFFRFLYPQMSTLMKKRYLSGAEKRKNHKEKPNKLAEQMNKTCNLFQLGFTRGTSTENVFDTSPSTTGEITVVGSTPHRKLYKRKLKFRCKMIFQLIRMFS</sequence>
<evidence type="ECO:0000313" key="2">
    <source>
        <dbReference type="Proteomes" id="UP000887116"/>
    </source>
</evidence>
<accession>A0A8X6HT20</accession>
<proteinExistence type="predicted"/>
<evidence type="ECO:0000313" key="1">
    <source>
        <dbReference type="EMBL" id="GFR29429.1"/>
    </source>
</evidence>